<dbReference type="PANTHER" id="PTHR18919">
    <property type="entry name" value="ACETYL-COA C-ACYLTRANSFERASE"/>
    <property type="match status" value="1"/>
</dbReference>
<feature type="domain" description="Thiolase-like protein type 1 additional C-terminal" evidence="4">
    <location>
        <begin position="422"/>
        <end position="503"/>
    </location>
</feature>
<reference evidence="5 6" key="1">
    <citation type="submission" date="2016-05" db="EMBL/GenBank/DDBJ databases">
        <title>A degradative enzymes factory behind the ericoid mycorrhizal symbiosis.</title>
        <authorList>
            <consortium name="DOE Joint Genome Institute"/>
            <person name="Martino E."/>
            <person name="Morin E."/>
            <person name="Grelet G."/>
            <person name="Kuo A."/>
            <person name="Kohler A."/>
            <person name="Daghino S."/>
            <person name="Barry K."/>
            <person name="Choi C."/>
            <person name="Cichocki N."/>
            <person name="Clum A."/>
            <person name="Copeland A."/>
            <person name="Hainaut M."/>
            <person name="Haridas S."/>
            <person name="Labutti K."/>
            <person name="Lindquist E."/>
            <person name="Lipzen A."/>
            <person name="Khouja H.-R."/>
            <person name="Murat C."/>
            <person name="Ohm R."/>
            <person name="Olson A."/>
            <person name="Spatafora J."/>
            <person name="Veneault-Fourrey C."/>
            <person name="Henrissat B."/>
            <person name="Grigoriev I."/>
            <person name="Martin F."/>
            <person name="Perotto S."/>
        </authorList>
    </citation>
    <scope>NUCLEOTIDE SEQUENCE [LARGE SCALE GENOMIC DNA]</scope>
    <source>
        <strain evidence="5 6">UAMH 7357</strain>
    </source>
</reference>
<gene>
    <name evidence="5" type="ORF">NA56DRAFT_681723</name>
</gene>
<dbReference type="OrthoDB" id="435240at2759"/>
<dbReference type="STRING" id="1745343.A0A2J6PPR4"/>
<evidence type="ECO:0000313" key="6">
    <source>
        <dbReference type="Proteomes" id="UP000235672"/>
    </source>
</evidence>
<dbReference type="Pfam" id="PF18313">
    <property type="entry name" value="TLP1_add_C"/>
    <property type="match status" value="1"/>
</dbReference>
<dbReference type="SUPFAM" id="SSF53901">
    <property type="entry name" value="Thiolase-like"/>
    <property type="match status" value="1"/>
</dbReference>
<proteinExistence type="inferred from homology"/>
<dbReference type="Gene3D" id="3.40.47.10">
    <property type="match status" value="1"/>
</dbReference>
<protein>
    <submittedName>
        <fullName evidence="5">Acetyl-CoA acetyltransferase</fullName>
    </submittedName>
</protein>
<name>A0A2J6PPR4_9HELO</name>
<evidence type="ECO:0000256" key="3">
    <source>
        <dbReference type="ARBA" id="ARBA00023315"/>
    </source>
</evidence>
<dbReference type="CDD" id="cd00829">
    <property type="entry name" value="SCP-x_thiolase"/>
    <property type="match status" value="1"/>
</dbReference>
<dbReference type="EMBL" id="KZ613508">
    <property type="protein sequence ID" value="PMD16020.1"/>
    <property type="molecule type" value="Genomic_DNA"/>
</dbReference>
<dbReference type="Proteomes" id="UP000235672">
    <property type="component" value="Unassembled WGS sequence"/>
</dbReference>
<dbReference type="GO" id="GO:0016746">
    <property type="term" value="F:acyltransferase activity"/>
    <property type="evidence" value="ECO:0007669"/>
    <property type="project" value="UniProtKB-KW"/>
</dbReference>
<dbReference type="InterPro" id="IPR040771">
    <property type="entry name" value="TLP1_add_C"/>
</dbReference>
<organism evidence="5 6">
    <name type="scientific">Hyaloscypha hepaticicola</name>
    <dbReference type="NCBI Taxonomy" id="2082293"/>
    <lineage>
        <taxon>Eukaryota</taxon>
        <taxon>Fungi</taxon>
        <taxon>Dikarya</taxon>
        <taxon>Ascomycota</taxon>
        <taxon>Pezizomycotina</taxon>
        <taxon>Leotiomycetes</taxon>
        <taxon>Helotiales</taxon>
        <taxon>Hyaloscyphaceae</taxon>
        <taxon>Hyaloscypha</taxon>
    </lineage>
</organism>
<comment type="similarity">
    <text evidence="1">Belongs to the thiolase-like superfamily. Thiolase family.</text>
</comment>
<evidence type="ECO:0000259" key="4">
    <source>
        <dbReference type="Pfam" id="PF18313"/>
    </source>
</evidence>
<keyword evidence="3" id="KW-0012">Acyltransferase</keyword>
<evidence type="ECO:0000256" key="1">
    <source>
        <dbReference type="ARBA" id="ARBA00010982"/>
    </source>
</evidence>
<dbReference type="InterPro" id="IPR016039">
    <property type="entry name" value="Thiolase-like"/>
</dbReference>
<accession>A0A2J6PPR4</accession>
<evidence type="ECO:0000256" key="2">
    <source>
        <dbReference type="ARBA" id="ARBA00022679"/>
    </source>
</evidence>
<keyword evidence="2 5" id="KW-0808">Transferase</keyword>
<dbReference type="AlphaFoldDB" id="A0A2J6PPR4"/>
<sequence>MVSSGRPVPIVVGVGDIKNRSLKIEDAIEPMQLMLQAIRQAIQDTNLPSSSALSLQSSIDSVSVVNTWTWVYPDLPGLISRELGVEPKYKVLSHHGGDSPAKLFDEAARGISMGEYRVALVTGGEALASLGACAAAGKMPPPGWTKPDESGKGISLSDVSRFGENLGTRHSVGLPIHVYPLYENAFRAHRRQSIQENNRESAELYADFAKVAEKNPLAWNYGQPAATQEVIGTVSKKNRMICFPYPLLMNAFNNINLAGACILTSTDYARELGIPTDRWIYPLGGAGTSDSGNFWERPNYYSSPAISRSLDEGLKSSGLTKEQIDIYDFYSCFPIVPKLACQHLGLPMTKQSKPITLLGGLTSFGGAGNNYSFHAITEMVRELRKGKARNGLVLANGGMVTYQYVVCLSNKPRDSPYPESNPLPDLLEDEEVPEVEEKAEGEVVIETYTVEFNRDGSPLRGHIIGRLKNGHRVLANEGDEATLVQLASGVKEQVGRKGFVRNGEDGRNLFVFHKFEKL</sequence>
<dbReference type="Gene3D" id="2.40.50.840">
    <property type="match status" value="1"/>
</dbReference>
<dbReference type="PANTHER" id="PTHR18919:SF139">
    <property type="entry name" value="THIOLASE-LIKE PROTEIN TYPE 1 ADDITIONAL C-TERMINAL DOMAIN-CONTAINING PROTEIN"/>
    <property type="match status" value="1"/>
</dbReference>
<evidence type="ECO:0000313" key="5">
    <source>
        <dbReference type="EMBL" id="PMD16020.1"/>
    </source>
</evidence>
<keyword evidence="6" id="KW-1185">Reference proteome</keyword>